<dbReference type="GO" id="GO:0016887">
    <property type="term" value="F:ATP hydrolysis activity"/>
    <property type="evidence" value="ECO:0007669"/>
    <property type="project" value="InterPro"/>
</dbReference>
<dbReference type="InterPro" id="IPR002099">
    <property type="entry name" value="MutL/Mlh/PMS"/>
</dbReference>
<evidence type="ECO:0000259" key="5">
    <source>
        <dbReference type="SMART" id="SM00853"/>
    </source>
</evidence>
<keyword evidence="2 4" id="KW-0227">DNA damage</keyword>
<name>A0A537K1Z9_9BACT</name>
<organism evidence="7 8">
    <name type="scientific">Candidatus Segetimicrobium genomatis</name>
    <dbReference type="NCBI Taxonomy" id="2569760"/>
    <lineage>
        <taxon>Bacteria</taxon>
        <taxon>Bacillati</taxon>
        <taxon>Candidatus Sysuimicrobiota</taxon>
        <taxon>Candidatus Sysuimicrobiia</taxon>
        <taxon>Candidatus Sysuimicrobiales</taxon>
        <taxon>Candidatus Segetimicrobiaceae</taxon>
        <taxon>Candidatus Segetimicrobium</taxon>
    </lineage>
</organism>
<dbReference type="SMART" id="SM01340">
    <property type="entry name" value="DNA_mis_repair"/>
    <property type="match status" value="1"/>
</dbReference>
<accession>A0A537K1Z9</accession>
<dbReference type="GO" id="GO:0006298">
    <property type="term" value="P:mismatch repair"/>
    <property type="evidence" value="ECO:0007669"/>
    <property type="project" value="UniProtKB-UniRule"/>
</dbReference>
<dbReference type="SUPFAM" id="SSF55874">
    <property type="entry name" value="ATPase domain of HSP90 chaperone/DNA topoisomerase II/histidine kinase"/>
    <property type="match status" value="1"/>
</dbReference>
<dbReference type="EMBL" id="VBAK01000118">
    <property type="protein sequence ID" value="TMI89808.1"/>
    <property type="molecule type" value="Genomic_DNA"/>
</dbReference>
<feature type="domain" description="MutL C-terminal dimerisation" evidence="5">
    <location>
        <begin position="396"/>
        <end position="539"/>
    </location>
</feature>
<dbReference type="FunFam" id="3.30.565.10:FF:000003">
    <property type="entry name" value="DNA mismatch repair endonuclease MutL"/>
    <property type="match status" value="1"/>
</dbReference>
<dbReference type="SUPFAM" id="SSF54211">
    <property type="entry name" value="Ribosomal protein S5 domain 2-like"/>
    <property type="match status" value="1"/>
</dbReference>
<dbReference type="AlphaFoldDB" id="A0A537K1Z9"/>
<evidence type="ECO:0000256" key="2">
    <source>
        <dbReference type="ARBA" id="ARBA00022763"/>
    </source>
</evidence>
<dbReference type="Gene3D" id="3.30.230.10">
    <property type="match status" value="1"/>
</dbReference>
<keyword evidence="3 4" id="KW-0234">DNA repair</keyword>
<dbReference type="InterPro" id="IPR038973">
    <property type="entry name" value="MutL/Mlh/Pms-like"/>
</dbReference>
<dbReference type="GO" id="GO:0140664">
    <property type="term" value="F:ATP-dependent DNA damage sensor activity"/>
    <property type="evidence" value="ECO:0007669"/>
    <property type="project" value="InterPro"/>
</dbReference>
<proteinExistence type="inferred from homology"/>
<dbReference type="Proteomes" id="UP000318509">
    <property type="component" value="Unassembled WGS sequence"/>
</dbReference>
<dbReference type="InterPro" id="IPR014721">
    <property type="entry name" value="Ribsml_uS5_D2-typ_fold_subgr"/>
</dbReference>
<feature type="domain" description="DNA mismatch repair protein S5" evidence="6">
    <location>
        <begin position="210"/>
        <end position="328"/>
    </location>
</feature>
<dbReference type="InterPro" id="IPR020667">
    <property type="entry name" value="DNA_mismatch_repair_MutL"/>
</dbReference>
<dbReference type="PANTHER" id="PTHR10073">
    <property type="entry name" value="DNA MISMATCH REPAIR PROTEIN MLH, PMS, MUTL"/>
    <property type="match status" value="1"/>
</dbReference>
<dbReference type="NCBIfam" id="TIGR00585">
    <property type="entry name" value="mutl"/>
    <property type="match status" value="1"/>
</dbReference>
<dbReference type="SUPFAM" id="SSF118116">
    <property type="entry name" value="DNA mismatch repair protein MutL"/>
    <property type="match status" value="1"/>
</dbReference>
<dbReference type="CDD" id="cd00782">
    <property type="entry name" value="MutL_Trans"/>
    <property type="match status" value="1"/>
</dbReference>
<dbReference type="Pfam" id="PF01119">
    <property type="entry name" value="DNA_mis_repair"/>
    <property type="match status" value="1"/>
</dbReference>
<dbReference type="Gene3D" id="3.30.565.10">
    <property type="entry name" value="Histidine kinase-like ATPase, C-terminal domain"/>
    <property type="match status" value="1"/>
</dbReference>
<dbReference type="GO" id="GO:0032300">
    <property type="term" value="C:mismatch repair complex"/>
    <property type="evidence" value="ECO:0007669"/>
    <property type="project" value="InterPro"/>
</dbReference>
<keyword evidence="7" id="KW-0255">Endonuclease</keyword>
<protein>
    <recommendedName>
        <fullName evidence="4">DNA mismatch repair protein MutL</fullName>
    </recommendedName>
</protein>
<dbReference type="InterPro" id="IPR013507">
    <property type="entry name" value="DNA_mismatch_S5_2-like"/>
</dbReference>
<dbReference type="Pfam" id="PF08676">
    <property type="entry name" value="MutL_C"/>
    <property type="match status" value="1"/>
</dbReference>
<dbReference type="CDD" id="cd16926">
    <property type="entry name" value="HATPase_MutL-MLH-PMS-like"/>
    <property type="match status" value="1"/>
</dbReference>
<keyword evidence="7" id="KW-0540">Nuclease</keyword>
<dbReference type="Gene3D" id="3.30.1370.100">
    <property type="entry name" value="MutL, C-terminal domain, regulatory subdomain"/>
    <property type="match status" value="1"/>
</dbReference>
<comment type="caution">
    <text evidence="7">The sequence shown here is derived from an EMBL/GenBank/DDBJ whole genome shotgun (WGS) entry which is preliminary data.</text>
</comment>
<dbReference type="SMART" id="SM00853">
    <property type="entry name" value="MutL_C"/>
    <property type="match status" value="1"/>
</dbReference>
<dbReference type="InterPro" id="IPR042121">
    <property type="entry name" value="MutL_C_regsub"/>
</dbReference>
<evidence type="ECO:0000259" key="6">
    <source>
        <dbReference type="SMART" id="SM01340"/>
    </source>
</evidence>
<evidence type="ECO:0000256" key="3">
    <source>
        <dbReference type="ARBA" id="ARBA00023204"/>
    </source>
</evidence>
<dbReference type="PANTHER" id="PTHR10073:SF12">
    <property type="entry name" value="DNA MISMATCH REPAIR PROTEIN MLH1"/>
    <property type="match status" value="1"/>
</dbReference>
<comment type="similarity">
    <text evidence="1 4">Belongs to the DNA mismatch repair MutL/HexB family.</text>
</comment>
<keyword evidence="7" id="KW-0378">Hydrolase</keyword>
<reference evidence="7 8" key="1">
    <citation type="journal article" date="2019" name="Nat. Microbiol.">
        <title>Mediterranean grassland soil C-N compound turnover is dependent on rainfall and depth, and is mediated by genomically divergent microorganisms.</title>
        <authorList>
            <person name="Diamond S."/>
            <person name="Andeer P.F."/>
            <person name="Li Z."/>
            <person name="Crits-Christoph A."/>
            <person name="Burstein D."/>
            <person name="Anantharaman K."/>
            <person name="Lane K.R."/>
            <person name="Thomas B.C."/>
            <person name="Pan C."/>
            <person name="Northen T.R."/>
            <person name="Banfield J.F."/>
        </authorList>
    </citation>
    <scope>NUCLEOTIDE SEQUENCE [LARGE SCALE GENOMIC DNA]</scope>
    <source>
        <strain evidence="7">NP_3</strain>
    </source>
</reference>
<dbReference type="InterPro" id="IPR037198">
    <property type="entry name" value="MutL_C_sf"/>
</dbReference>
<dbReference type="HAMAP" id="MF_00149">
    <property type="entry name" value="DNA_mis_repair"/>
    <property type="match status" value="1"/>
</dbReference>
<evidence type="ECO:0000313" key="7">
    <source>
        <dbReference type="EMBL" id="TMI89808.1"/>
    </source>
</evidence>
<dbReference type="InterPro" id="IPR014762">
    <property type="entry name" value="DNA_mismatch_repair_CS"/>
</dbReference>
<dbReference type="GO" id="GO:0005524">
    <property type="term" value="F:ATP binding"/>
    <property type="evidence" value="ECO:0007669"/>
    <property type="project" value="InterPro"/>
</dbReference>
<dbReference type="GO" id="GO:0030983">
    <property type="term" value="F:mismatched DNA binding"/>
    <property type="evidence" value="ECO:0007669"/>
    <property type="project" value="InterPro"/>
</dbReference>
<gene>
    <name evidence="4 7" type="primary">mutL</name>
    <name evidence="7" type="ORF">E6H00_08635</name>
</gene>
<evidence type="ECO:0000313" key="8">
    <source>
        <dbReference type="Proteomes" id="UP000318509"/>
    </source>
</evidence>
<dbReference type="InterPro" id="IPR020568">
    <property type="entry name" value="Ribosomal_Su5_D2-typ_SF"/>
</dbReference>
<dbReference type="PROSITE" id="PS00058">
    <property type="entry name" value="DNA_MISMATCH_REPAIR_1"/>
    <property type="match status" value="1"/>
</dbReference>
<evidence type="ECO:0000256" key="1">
    <source>
        <dbReference type="ARBA" id="ARBA00006082"/>
    </source>
</evidence>
<comment type="function">
    <text evidence="4">This protein is involved in the repair of mismatches in DNA. It is required for dam-dependent methyl-directed DNA mismatch repair. May act as a 'molecular matchmaker', a protein that promotes the formation of a stable complex between two or more DNA-binding proteins in an ATP-dependent manner without itself being part of a final effector complex.</text>
</comment>
<dbReference type="InterPro" id="IPR036890">
    <property type="entry name" value="HATPase_C_sf"/>
</dbReference>
<dbReference type="Gene3D" id="3.30.1540.20">
    <property type="entry name" value="MutL, C-terminal domain, dimerisation subdomain"/>
    <property type="match status" value="1"/>
</dbReference>
<dbReference type="InterPro" id="IPR014790">
    <property type="entry name" value="MutL_C"/>
</dbReference>
<dbReference type="InterPro" id="IPR042120">
    <property type="entry name" value="MutL_C_dimsub"/>
</dbReference>
<sequence length="583" mass="62746">MSAGPGIQVLPQSAAERVAAGEVVERPASVVKELIENSLDAGARRIVIEIGGAGQRLIRISDDGAGIPGAEVPLAFQRFATSKIRTAEDLRHVRTYGFRGEALPSIAAVARVQMVTRIQGADAVKIVIAGGTRQGLGPASGPQGTTVGVEDLFFNTPARRRFLKSPARERAVIVDTVEALALAAPEVAFRLTDEDQEILWFPPETFAERARRVLGPEVAAHALEVSAIGATGTLGGVLGTPQVAQRRRTHQWFLVNNRPVRSPLLARALAQAYHTLIPEDRHPAAVLSVRLAPEDVDANVHPRKAEVRFVRERELFEDVERAVRRTLHRVPLLHVIPALPPDAPADAATAGGLEGVPAHAPGTGTLGVPHRPPLTGDALDITDAPASDLPWPPIRVIGQLALTYIIGQSGKDLVLIDQHAAHERILFEQLIARRAREGVQAQGLVTPIVLELTPQEAAVLTDLEAPLRSLGFDVELFGPKTVRLTAVPAIAGHRAPGEVFRACLRDLQDDYGPHAGRSLEERLTIATACHTAVRAGDAIDPTMMAGLLDALSRAADPFSCFHGRPTMVRVRAPEIERWFYRRG</sequence>
<dbReference type="Pfam" id="PF13589">
    <property type="entry name" value="HATPase_c_3"/>
    <property type="match status" value="1"/>
</dbReference>
<dbReference type="GO" id="GO:0004519">
    <property type="term" value="F:endonuclease activity"/>
    <property type="evidence" value="ECO:0007669"/>
    <property type="project" value="UniProtKB-KW"/>
</dbReference>
<evidence type="ECO:0000256" key="4">
    <source>
        <dbReference type="HAMAP-Rule" id="MF_00149"/>
    </source>
</evidence>